<protein>
    <recommendedName>
        <fullName evidence="3">Group-specific protein</fullName>
    </recommendedName>
</protein>
<gene>
    <name evidence="1" type="ORF">JOC77_003962</name>
</gene>
<dbReference type="EMBL" id="JAFBFI010000025">
    <property type="protein sequence ID" value="MBM7694501.1"/>
    <property type="molecule type" value="Genomic_DNA"/>
</dbReference>
<organism evidence="1 2">
    <name type="scientific">Peribacillus deserti</name>
    <dbReference type="NCBI Taxonomy" id="673318"/>
    <lineage>
        <taxon>Bacteria</taxon>
        <taxon>Bacillati</taxon>
        <taxon>Bacillota</taxon>
        <taxon>Bacilli</taxon>
        <taxon>Bacillales</taxon>
        <taxon>Bacillaceae</taxon>
        <taxon>Peribacillus</taxon>
    </lineage>
</organism>
<reference evidence="1 2" key="1">
    <citation type="submission" date="2021-01" db="EMBL/GenBank/DDBJ databases">
        <title>Genomic Encyclopedia of Type Strains, Phase IV (KMG-IV): sequencing the most valuable type-strain genomes for metagenomic binning, comparative biology and taxonomic classification.</title>
        <authorList>
            <person name="Goeker M."/>
        </authorList>
    </citation>
    <scope>NUCLEOTIDE SEQUENCE [LARGE SCALE GENOMIC DNA]</scope>
    <source>
        <strain evidence="1 2">DSM 105482</strain>
    </source>
</reference>
<dbReference type="RefSeq" id="WP_204547148.1">
    <property type="nucleotide sequence ID" value="NZ_JAFBFI010000025.1"/>
</dbReference>
<comment type="caution">
    <text evidence="1">The sequence shown here is derived from an EMBL/GenBank/DDBJ whole genome shotgun (WGS) entry which is preliminary data.</text>
</comment>
<accession>A0ABS2QMV6</accession>
<dbReference type="Proteomes" id="UP000823486">
    <property type="component" value="Unassembled WGS sequence"/>
</dbReference>
<dbReference type="Gene3D" id="3.40.50.450">
    <property type="match status" value="1"/>
</dbReference>
<sequence>MKFYIASGFKNKENVRQVSAALQEKGHIQTYDWTQNERASSLDHLKRIGELEKTAVSDSDLLIMLLPAGFGSHIEAGIAIGLGRRVFIYSPDPALLSYDKTSTFYYIEGVKRFTGTLDSFVQEVLIDLA</sequence>
<dbReference type="SUPFAM" id="SSF52309">
    <property type="entry name" value="N-(deoxy)ribosyltransferase-like"/>
    <property type="match status" value="1"/>
</dbReference>
<name>A0ABS2QMV6_9BACI</name>
<evidence type="ECO:0008006" key="3">
    <source>
        <dbReference type="Google" id="ProtNLM"/>
    </source>
</evidence>
<evidence type="ECO:0000313" key="1">
    <source>
        <dbReference type="EMBL" id="MBM7694501.1"/>
    </source>
</evidence>
<evidence type="ECO:0000313" key="2">
    <source>
        <dbReference type="Proteomes" id="UP000823486"/>
    </source>
</evidence>
<proteinExistence type="predicted"/>
<keyword evidence="2" id="KW-1185">Reference proteome</keyword>